<gene>
    <name evidence="1" type="ORF">QFZ46_002767</name>
</gene>
<dbReference type="Proteomes" id="UP001239085">
    <property type="component" value="Unassembled WGS sequence"/>
</dbReference>
<dbReference type="Gene3D" id="3.40.50.2000">
    <property type="entry name" value="Glycogen Phosphorylase B"/>
    <property type="match status" value="2"/>
</dbReference>
<protein>
    <submittedName>
        <fullName evidence="1">Glycosyltransferase involved in cell wall biosynthesis</fullName>
    </submittedName>
</protein>
<accession>A0ABU0PCB7</accession>
<evidence type="ECO:0000313" key="1">
    <source>
        <dbReference type="EMBL" id="MDQ0644607.1"/>
    </source>
</evidence>
<organism evidence="1 2">
    <name type="scientific">Microbacterium murale</name>
    <dbReference type="NCBI Taxonomy" id="1081040"/>
    <lineage>
        <taxon>Bacteria</taxon>
        <taxon>Bacillati</taxon>
        <taxon>Actinomycetota</taxon>
        <taxon>Actinomycetes</taxon>
        <taxon>Micrococcales</taxon>
        <taxon>Microbacteriaceae</taxon>
        <taxon>Microbacterium</taxon>
    </lineage>
</organism>
<dbReference type="SUPFAM" id="SSF53756">
    <property type="entry name" value="UDP-Glycosyltransferase/glycogen phosphorylase"/>
    <property type="match status" value="1"/>
</dbReference>
<name>A0ABU0PCB7_9MICO</name>
<dbReference type="Pfam" id="PF13692">
    <property type="entry name" value="Glyco_trans_1_4"/>
    <property type="match status" value="1"/>
</dbReference>
<dbReference type="RefSeq" id="WP_307362519.1">
    <property type="nucleotide sequence ID" value="NZ_JAUSXK010000001.1"/>
</dbReference>
<evidence type="ECO:0000313" key="2">
    <source>
        <dbReference type="Proteomes" id="UP001239085"/>
    </source>
</evidence>
<proteinExistence type="predicted"/>
<reference evidence="1 2" key="1">
    <citation type="submission" date="2023-07" db="EMBL/GenBank/DDBJ databases">
        <title>Comparative genomics of wheat-associated soil bacteria to identify genetic determinants of phenazine resistance.</title>
        <authorList>
            <person name="Mouncey N."/>
        </authorList>
    </citation>
    <scope>NUCLEOTIDE SEQUENCE [LARGE SCALE GENOMIC DNA]</scope>
    <source>
        <strain evidence="1 2">W2I7</strain>
    </source>
</reference>
<dbReference type="PANTHER" id="PTHR12526">
    <property type="entry name" value="GLYCOSYLTRANSFERASE"/>
    <property type="match status" value="1"/>
</dbReference>
<keyword evidence="2" id="KW-1185">Reference proteome</keyword>
<comment type="caution">
    <text evidence="1">The sequence shown here is derived from an EMBL/GenBank/DDBJ whole genome shotgun (WGS) entry which is preliminary data.</text>
</comment>
<sequence>MNDLIVLSLERWDAVWRRNQHLIAGLVAADPMLRVLFVEPPDDPLHDLRGRRGPQFGTPLTPIGERLWTLRPVKWLPRRWDAGGDDRRARAIRRAAAQLGFTTPLLWVNDPAAAGIVALTGWRSLYDITDDWLSAARPAAELERIAAGEALLLNRADAVVACSPELVRRKSPQRDDIHLVPNGVDLEAYRAQASRPGIMPPAPVALYLGTLHDDRLDVELCVRVADELADRVRLVLAGPDLLSAADRDRLDAAGVLRLGSVARDDVPAFLQHADVLIVPHRVTTFTDSLDPIKLYEYRAAGRPVVSTAVAGFRDSADPRIRIAGGDDFAHAVGTALESSVPEGSASAADIDWSARVRQMGQILTSIR</sequence>
<dbReference type="EMBL" id="JAUSXK010000001">
    <property type="protein sequence ID" value="MDQ0644607.1"/>
    <property type="molecule type" value="Genomic_DNA"/>
</dbReference>